<dbReference type="NCBIfam" id="TIGR03725">
    <property type="entry name" value="T6A_YeaZ"/>
    <property type="match status" value="1"/>
</dbReference>
<name>A0A0R2L4T8_9LACO</name>
<dbReference type="EMBL" id="BJUD01000061">
    <property type="protein sequence ID" value="GEK29495.1"/>
    <property type="molecule type" value="Genomic_DNA"/>
</dbReference>
<dbReference type="InterPro" id="IPR043129">
    <property type="entry name" value="ATPase_NBD"/>
</dbReference>
<dbReference type="GO" id="GO:0016740">
    <property type="term" value="F:transferase activity"/>
    <property type="evidence" value="ECO:0007669"/>
    <property type="project" value="UniProtKB-KW"/>
</dbReference>
<evidence type="ECO:0000259" key="1">
    <source>
        <dbReference type="Pfam" id="PF00814"/>
    </source>
</evidence>
<dbReference type="PANTHER" id="PTHR11735">
    <property type="entry name" value="TRNA N6-ADENOSINE THREONYLCARBAMOYLTRANSFERASE"/>
    <property type="match status" value="1"/>
</dbReference>
<dbReference type="InterPro" id="IPR022496">
    <property type="entry name" value="T6A_TsaB"/>
</dbReference>
<protein>
    <submittedName>
        <fullName evidence="3">Glycoprotein endopeptidase</fullName>
    </submittedName>
    <submittedName>
        <fullName evidence="2">tRNA (Adenosine(37)-N6)-threonylcarbamoyltransferase complex dimerization subunit type 1 TsaB</fullName>
    </submittedName>
</protein>
<organism evidence="3 4">
    <name type="scientific">Furfurilactobacillus siliginis</name>
    <dbReference type="NCBI Taxonomy" id="348151"/>
    <lineage>
        <taxon>Bacteria</taxon>
        <taxon>Bacillati</taxon>
        <taxon>Bacillota</taxon>
        <taxon>Bacilli</taxon>
        <taxon>Lactobacillales</taxon>
        <taxon>Lactobacillaceae</taxon>
        <taxon>Furfurilactobacillus</taxon>
    </lineage>
</organism>
<dbReference type="Proteomes" id="UP000051139">
    <property type="component" value="Unassembled WGS sequence"/>
</dbReference>
<reference evidence="2 5" key="2">
    <citation type="submission" date="2019-07" db="EMBL/GenBank/DDBJ databases">
        <title>Whole genome shotgun sequence of Lactobacillus siliginis NBRC 101315.</title>
        <authorList>
            <person name="Hosoyama A."/>
            <person name="Uohara A."/>
            <person name="Ohji S."/>
            <person name="Ichikawa N."/>
        </authorList>
    </citation>
    <scope>NUCLEOTIDE SEQUENCE [LARGE SCALE GENOMIC DNA]</scope>
    <source>
        <strain evidence="2 5">NBRC 101315</strain>
    </source>
</reference>
<dbReference type="GO" id="GO:0005829">
    <property type="term" value="C:cytosol"/>
    <property type="evidence" value="ECO:0007669"/>
    <property type="project" value="TreeGrafter"/>
</dbReference>
<dbReference type="GO" id="GO:0002949">
    <property type="term" value="P:tRNA threonylcarbamoyladenosine modification"/>
    <property type="evidence" value="ECO:0007669"/>
    <property type="project" value="InterPro"/>
</dbReference>
<gene>
    <name evidence="2" type="primary">gpp</name>
    <name evidence="3" type="ORF">IV55_GL001096</name>
    <name evidence="2" type="ORF">LSI01_18060</name>
</gene>
<dbReference type="SUPFAM" id="SSF53067">
    <property type="entry name" value="Actin-like ATPase domain"/>
    <property type="match status" value="2"/>
</dbReference>
<comment type="caution">
    <text evidence="3">The sequence shown here is derived from an EMBL/GenBank/DDBJ whole genome shotgun (WGS) entry which is preliminary data.</text>
</comment>
<dbReference type="AlphaFoldDB" id="A0A0R2L4T8"/>
<dbReference type="RefSeq" id="WP_057809147.1">
    <property type="nucleotide sequence ID" value="NZ_BJUD01000061.1"/>
</dbReference>
<proteinExistence type="predicted"/>
<evidence type="ECO:0000313" key="5">
    <source>
        <dbReference type="Proteomes" id="UP000321429"/>
    </source>
</evidence>
<dbReference type="STRING" id="348151.IV55_GL001096"/>
<dbReference type="CDD" id="cd24032">
    <property type="entry name" value="ASKHA_NBD_TsaB"/>
    <property type="match status" value="1"/>
</dbReference>
<feature type="domain" description="Gcp-like" evidence="1">
    <location>
        <begin position="31"/>
        <end position="197"/>
    </location>
</feature>
<reference evidence="3 4" key="1">
    <citation type="journal article" date="2015" name="Genome Announc.">
        <title>Expanding the biotechnology potential of lactobacilli through comparative genomics of 213 strains and associated genera.</title>
        <authorList>
            <person name="Sun Z."/>
            <person name="Harris H.M."/>
            <person name="McCann A."/>
            <person name="Guo C."/>
            <person name="Argimon S."/>
            <person name="Zhang W."/>
            <person name="Yang X."/>
            <person name="Jeffery I.B."/>
            <person name="Cooney J.C."/>
            <person name="Kagawa T.F."/>
            <person name="Liu W."/>
            <person name="Song Y."/>
            <person name="Salvetti E."/>
            <person name="Wrobel A."/>
            <person name="Rasinkangas P."/>
            <person name="Parkhill J."/>
            <person name="Rea M.C."/>
            <person name="O'Sullivan O."/>
            <person name="Ritari J."/>
            <person name="Douillard F.P."/>
            <person name="Paul Ross R."/>
            <person name="Yang R."/>
            <person name="Briner A.E."/>
            <person name="Felis G.E."/>
            <person name="de Vos W.M."/>
            <person name="Barrangou R."/>
            <person name="Klaenhammer T.R."/>
            <person name="Caufield P.W."/>
            <person name="Cui Y."/>
            <person name="Zhang H."/>
            <person name="O'Toole P.W."/>
        </authorList>
    </citation>
    <scope>NUCLEOTIDE SEQUENCE [LARGE SCALE GENOMIC DNA]</scope>
    <source>
        <strain evidence="3 4">DSM 22696</strain>
    </source>
</reference>
<sequence>MKVLALDTSNQPMSVALLDDQQVVAQKTTTTQLNHSVQLMPTVVQLMADVDWQPAMLDRIVVAQGPGSYTGLRIAVTTAKTLAATLNIELVGVSSLRVLAAGATESTGIISPLFDARNTQLYAGAYRFENGELVTVLPDQHTNLEAWTKALAQLKEPVTLVGETTRFHDDLVAALKDQVSFVEGDLNLPNAGILGQIGLKMAPITDIDGFVPNYLRLSPAEAQWAAAHPGETHTNYVEEV</sequence>
<evidence type="ECO:0000313" key="4">
    <source>
        <dbReference type="Proteomes" id="UP000051139"/>
    </source>
</evidence>
<keyword evidence="2" id="KW-0808">Transferase</keyword>
<dbReference type="Proteomes" id="UP000321429">
    <property type="component" value="Unassembled WGS sequence"/>
</dbReference>
<dbReference type="EMBL" id="JQCB01000003">
    <property type="protein sequence ID" value="KRN96577.1"/>
    <property type="molecule type" value="Genomic_DNA"/>
</dbReference>
<keyword evidence="4" id="KW-1185">Reference proteome</keyword>
<dbReference type="PATRIC" id="fig|348151.3.peg.1125"/>
<dbReference type="InterPro" id="IPR000905">
    <property type="entry name" value="Gcp-like_dom"/>
</dbReference>
<dbReference type="Pfam" id="PF00814">
    <property type="entry name" value="TsaD"/>
    <property type="match status" value="1"/>
</dbReference>
<accession>A0A0R2L4T8</accession>
<dbReference type="PANTHER" id="PTHR11735:SF11">
    <property type="entry name" value="TRNA THREONYLCARBAMOYLADENOSINE BIOSYNTHESIS PROTEIN TSAB"/>
    <property type="match status" value="1"/>
</dbReference>
<evidence type="ECO:0000313" key="2">
    <source>
        <dbReference type="EMBL" id="GEK29495.1"/>
    </source>
</evidence>
<dbReference type="Gene3D" id="3.30.420.40">
    <property type="match status" value="2"/>
</dbReference>
<dbReference type="OrthoDB" id="9784166at2"/>
<evidence type="ECO:0000313" key="3">
    <source>
        <dbReference type="EMBL" id="KRN96577.1"/>
    </source>
</evidence>